<dbReference type="SUPFAM" id="SSF51445">
    <property type="entry name" value="(Trans)glycosidases"/>
    <property type="match status" value="1"/>
</dbReference>
<evidence type="ECO:0000256" key="4">
    <source>
        <dbReference type="RuleBase" id="RU361192"/>
    </source>
</evidence>
<evidence type="ECO:0000256" key="3">
    <source>
        <dbReference type="ARBA" id="ARBA00023295"/>
    </source>
</evidence>
<reference evidence="7" key="1">
    <citation type="journal article" date="2019" name="Int. J. Syst. Evol. Microbiol.">
        <title>The Global Catalogue of Microorganisms (GCM) 10K type strain sequencing project: providing services to taxonomists for standard genome sequencing and annotation.</title>
        <authorList>
            <consortium name="The Broad Institute Genomics Platform"/>
            <consortium name="The Broad Institute Genome Sequencing Center for Infectious Disease"/>
            <person name="Wu L."/>
            <person name="Ma J."/>
        </authorList>
    </citation>
    <scope>NUCLEOTIDE SEQUENCE [LARGE SCALE GENOMIC DNA]</scope>
    <source>
        <strain evidence="7">JCM 13584</strain>
    </source>
</reference>
<dbReference type="Pfam" id="PF07532">
    <property type="entry name" value="Big_4"/>
    <property type="match status" value="1"/>
</dbReference>
<dbReference type="Proteomes" id="UP001499954">
    <property type="component" value="Unassembled WGS sequence"/>
</dbReference>
<gene>
    <name evidence="6" type="ORF">GCM10009717_02170</name>
</gene>
<evidence type="ECO:0000313" key="6">
    <source>
        <dbReference type="EMBL" id="GAA1939374.1"/>
    </source>
</evidence>
<dbReference type="Gene3D" id="2.60.120.260">
    <property type="entry name" value="Galactose-binding domain-like"/>
    <property type="match status" value="1"/>
</dbReference>
<proteinExistence type="inferred from homology"/>
<keyword evidence="4" id="KW-0732">Signal</keyword>
<feature type="signal peptide" evidence="4">
    <location>
        <begin position="1"/>
        <end position="35"/>
    </location>
</feature>
<dbReference type="Gene3D" id="3.20.20.80">
    <property type="entry name" value="Glycosidases"/>
    <property type="match status" value="1"/>
</dbReference>
<keyword evidence="7" id="KW-1185">Reference proteome</keyword>
<evidence type="ECO:0000259" key="5">
    <source>
        <dbReference type="Pfam" id="PF07532"/>
    </source>
</evidence>
<comment type="similarity">
    <text evidence="1 4">Belongs to the glycosyl hydrolase 53 family.</text>
</comment>
<sequence length="729" mass="75773">MQNRSMRRARWGAVATGAALTTALTGAALTPAAWAADDPAAAGPVDAGIFVQKVDGLSPDFVNGVDVSSVLSLEESGVVFRDAAGQPADLFDVLADSGVNTVRIRVWNDPFDASGRGYGGGNVDAARAVEIGERATAAGLGVLVDFHYSDFWADPGRQLAPKAWAGLGIPELEEALHDYTADTLQSFEDAGVDVTMVQVGNETNNAIAGYTRAGTAIDETFADLIQAGSSAVREVLPDALVAVHFTNPETPNRYATYAAGLDTYGVDYDVFASSYYPYWHGSTANLTAALSQVATTYGKRVMVAETSWAHTLDDGDGYGNVIGAGTITDDYPASVQGQATELREVIAAVSAVGSAGIGVFYWEPAWLPVGPPSDAAANAVLWERDGSGWATSAASGYDPVHVGEFYGGSAWDNQALFGFDGTALESLRTFEYVRTGAVAPRVITQVGAVDVTVTDGSPVVLPSTLDVSYNDGTVEHPAVTWSTAVSWIRGPGAYAIPGTTAAGLKVTATVTVLAKNFVRDHSFEDASHSAWTFGGYAWPNPTSDAPDGGTAVTFWNGTPYQASATQTITGVPAGTYSLQATTQGTNSPATDTRTLSATTSKGTWSAPMSFTAWNEFHTATVPSVVVGADGVVTVSAAFSLSGGAWGVFDDVRLVAVEPASTVKTKLLDVALAGAARIDRERFTAASVARLDDAVAVGEVVLDGSRATQRDVVLATAVIAKAVLQLKRAK</sequence>
<name>A0ABP5BBB4_9MICO</name>
<keyword evidence="3 4" id="KW-0326">Glycosidase</keyword>
<dbReference type="InterPro" id="IPR011081">
    <property type="entry name" value="Big_4"/>
</dbReference>
<protein>
    <recommendedName>
        <fullName evidence="4">Arabinogalactan endo-beta-1,4-galactanase</fullName>
        <ecNumber evidence="4">3.2.1.89</ecNumber>
    </recommendedName>
</protein>
<dbReference type="GO" id="GO:0016787">
    <property type="term" value="F:hydrolase activity"/>
    <property type="evidence" value="ECO:0007669"/>
    <property type="project" value="UniProtKB-KW"/>
</dbReference>
<dbReference type="PANTHER" id="PTHR34983">
    <property type="entry name" value="ARABINOGALACTAN ENDO-BETA-1,4-GALACTANASE A"/>
    <property type="match status" value="1"/>
</dbReference>
<accession>A0ABP5BBB4</accession>
<evidence type="ECO:0000313" key="7">
    <source>
        <dbReference type="Proteomes" id="UP001499954"/>
    </source>
</evidence>
<dbReference type="Pfam" id="PF07745">
    <property type="entry name" value="Glyco_hydro_53"/>
    <property type="match status" value="1"/>
</dbReference>
<organism evidence="6 7">
    <name type="scientific">Agromyces allii</name>
    <dbReference type="NCBI Taxonomy" id="393607"/>
    <lineage>
        <taxon>Bacteria</taxon>
        <taxon>Bacillati</taxon>
        <taxon>Actinomycetota</taxon>
        <taxon>Actinomycetes</taxon>
        <taxon>Micrococcales</taxon>
        <taxon>Microbacteriaceae</taxon>
        <taxon>Agromyces</taxon>
    </lineage>
</organism>
<dbReference type="EMBL" id="BAAAMK010000001">
    <property type="protein sequence ID" value="GAA1939374.1"/>
    <property type="molecule type" value="Genomic_DNA"/>
</dbReference>
<evidence type="ECO:0000256" key="1">
    <source>
        <dbReference type="ARBA" id="ARBA00010687"/>
    </source>
</evidence>
<dbReference type="EC" id="3.2.1.89" evidence="4"/>
<dbReference type="PANTHER" id="PTHR34983:SF2">
    <property type="entry name" value="ENDO-BETA-1,4-GALACTANASE"/>
    <property type="match status" value="1"/>
</dbReference>
<comment type="caution">
    <text evidence="6">The sequence shown here is derived from an EMBL/GenBank/DDBJ whole genome shotgun (WGS) entry which is preliminary data.</text>
</comment>
<comment type="catalytic activity">
    <reaction evidence="4">
        <text>The enzyme specifically hydrolyzes (1-&gt;4)-beta-D-galactosidic linkages in type I arabinogalactans.</text>
        <dbReference type="EC" id="3.2.1.89"/>
    </reaction>
</comment>
<keyword evidence="2 4" id="KW-0378">Hydrolase</keyword>
<feature type="domain" description="Bacterial Ig-like" evidence="5">
    <location>
        <begin position="449"/>
        <end position="501"/>
    </location>
</feature>
<dbReference type="InterPro" id="IPR017853">
    <property type="entry name" value="GH"/>
</dbReference>
<dbReference type="InterPro" id="IPR011683">
    <property type="entry name" value="Glyco_hydro_53"/>
</dbReference>
<feature type="chain" id="PRO_5045012904" description="Arabinogalactan endo-beta-1,4-galactanase" evidence="4">
    <location>
        <begin position="36"/>
        <end position="729"/>
    </location>
</feature>
<evidence type="ECO:0000256" key="2">
    <source>
        <dbReference type="ARBA" id="ARBA00022801"/>
    </source>
</evidence>